<evidence type="ECO:0000256" key="2">
    <source>
        <dbReference type="ARBA" id="ARBA00013194"/>
    </source>
</evidence>
<dbReference type="Gene3D" id="3.10.50.40">
    <property type="match status" value="1"/>
</dbReference>
<evidence type="ECO:0000259" key="6">
    <source>
        <dbReference type="PROSITE" id="PS50059"/>
    </source>
</evidence>
<keyword evidence="4 5" id="KW-0413">Isomerase</keyword>
<dbReference type="OrthoDB" id="1902587at2759"/>
<comment type="caution">
    <text evidence="7">The sequence shown here is derived from an EMBL/GenBank/DDBJ whole genome shotgun (WGS) entry which is preliminary data.</text>
</comment>
<evidence type="ECO:0000313" key="7">
    <source>
        <dbReference type="EMBL" id="TNY18968.1"/>
    </source>
</evidence>
<dbReference type="InterPro" id="IPR001179">
    <property type="entry name" value="PPIase_FKBP_dom"/>
</dbReference>
<dbReference type="PROSITE" id="PS50059">
    <property type="entry name" value="FKBP_PPIASE"/>
    <property type="match status" value="1"/>
</dbReference>
<name>A0A5C5FQ25_9BASI</name>
<protein>
    <recommendedName>
        <fullName evidence="2 5">peptidylprolyl isomerase</fullName>
        <ecNumber evidence="2 5">5.2.1.8</ecNumber>
    </recommendedName>
</protein>
<evidence type="ECO:0000256" key="4">
    <source>
        <dbReference type="ARBA" id="ARBA00023235"/>
    </source>
</evidence>
<dbReference type="FunFam" id="3.10.50.40:FF:000006">
    <property type="entry name" value="Peptidyl-prolyl cis-trans isomerase"/>
    <property type="match status" value="1"/>
</dbReference>
<gene>
    <name evidence="7" type="ORF">DMC30DRAFT_401714</name>
</gene>
<keyword evidence="3 5" id="KW-0697">Rotamase</keyword>
<evidence type="ECO:0000313" key="8">
    <source>
        <dbReference type="Proteomes" id="UP000311382"/>
    </source>
</evidence>
<sequence>MKSQKGDKLSMHYDGRLADGKEFDSSRKRGQPFVFTVGRGQVIKGWDMGLLDMCPGEKRTLTIPPALGYGSRGAGGVIPGGATLVFDVELLEIKNRKPGKEEL</sequence>
<dbReference type="AlphaFoldDB" id="A0A5C5FQ25"/>
<organism evidence="7 8">
    <name type="scientific">Rhodotorula diobovata</name>
    <dbReference type="NCBI Taxonomy" id="5288"/>
    <lineage>
        <taxon>Eukaryota</taxon>
        <taxon>Fungi</taxon>
        <taxon>Dikarya</taxon>
        <taxon>Basidiomycota</taxon>
        <taxon>Pucciniomycotina</taxon>
        <taxon>Microbotryomycetes</taxon>
        <taxon>Sporidiobolales</taxon>
        <taxon>Sporidiobolaceae</taxon>
        <taxon>Rhodotorula</taxon>
    </lineage>
</organism>
<dbReference type="GO" id="GO:0005783">
    <property type="term" value="C:endoplasmic reticulum"/>
    <property type="evidence" value="ECO:0007669"/>
    <property type="project" value="TreeGrafter"/>
</dbReference>
<evidence type="ECO:0000256" key="3">
    <source>
        <dbReference type="ARBA" id="ARBA00023110"/>
    </source>
</evidence>
<dbReference type="SUPFAM" id="SSF54534">
    <property type="entry name" value="FKBP-like"/>
    <property type="match status" value="1"/>
</dbReference>
<dbReference type="Proteomes" id="UP000311382">
    <property type="component" value="Unassembled WGS sequence"/>
</dbReference>
<keyword evidence="8" id="KW-1185">Reference proteome</keyword>
<dbReference type="Pfam" id="PF00254">
    <property type="entry name" value="FKBP_C"/>
    <property type="match status" value="1"/>
</dbReference>
<comment type="catalytic activity">
    <reaction evidence="1 5">
        <text>[protein]-peptidylproline (omega=180) = [protein]-peptidylproline (omega=0)</text>
        <dbReference type="Rhea" id="RHEA:16237"/>
        <dbReference type="Rhea" id="RHEA-COMP:10747"/>
        <dbReference type="Rhea" id="RHEA-COMP:10748"/>
        <dbReference type="ChEBI" id="CHEBI:83833"/>
        <dbReference type="ChEBI" id="CHEBI:83834"/>
        <dbReference type="EC" id="5.2.1.8"/>
    </reaction>
</comment>
<dbReference type="PANTHER" id="PTHR45779">
    <property type="entry name" value="PEPTIDYLPROLYL ISOMERASE"/>
    <property type="match status" value="1"/>
</dbReference>
<feature type="domain" description="PPIase FKBP-type" evidence="6">
    <location>
        <begin position="6"/>
        <end position="94"/>
    </location>
</feature>
<dbReference type="InterPro" id="IPR044609">
    <property type="entry name" value="FKBP2/11"/>
</dbReference>
<dbReference type="GO" id="GO:0003755">
    <property type="term" value="F:peptidyl-prolyl cis-trans isomerase activity"/>
    <property type="evidence" value="ECO:0007669"/>
    <property type="project" value="UniProtKB-KW"/>
</dbReference>
<reference evidence="7 8" key="1">
    <citation type="submission" date="2019-03" db="EMBL/GenBank/DDBJ databases">
        <title>Rhodosporidium diobovatum UCD-FST 08-225 genome sequencing, assembly, and annotation.</title>
        <authorList>
            <person name="Fakankun I.U."/>
            <person name="Fristensky B."/>
            <person name="Levin D.B."/>
        </authorList>
    </citation>
    <scope>NUCLEOTIDE SEQUENCE [LARGE SCALE GENOMIC DNA]</scope>
    <source>
        <strain evidence="7 8">UCD-FST 08-225</strain>
    </source>
</reference>
<evidence type="ECO:0000256" key="5">
    <source>
        <dbReference type="PROSITE-ProRule" id="PRU00277"/>
    </source>
</evidence>
<proteinExistence type="predicted"/>
<dbReference type="PANTHER" id="PTHR45779:SF7">
    <property type="entry name" value="PEPTIDYLPROLYL ISOMERASE"/>
    <property type="match status" value="1"/>
</dbReference>
<dbReference type="STRING" id="5288.A0A5C5FQ25"/>
<dbReference type="EC" id="5.2.1.8" evidence="2 5"/>
<evidence type="ECO:0000256" key="1">
    <source>
        <dbReference type="ARBA" id="ARBA00000971"/>
    </source>
</evidence>
<dbReference type="EMBL" id="SOZI01000114">
    <property type="protein sequence ID" value="TNY18968.1"/>
    <property type="molecule type" value="Genomic_DNA"/>
</dbReference>
<accession>A0A5C5FQ25</accession>
<dbReference type="InterPro" id="IPR046357">
    <property type="entry name" value="PPIase_dom_sf"/>
</dbReference>